<name>A0AAP0RKE2_LIQFO</name>
<dbReference type="EMBL" id="JBBPBK010000008">
    <property type="protein sequence ID" value="KAK9279786.1"/>
    <property type="molecule type" value="Genomic_DNA"/>
</dbReference>
<dbReference type="InterPro" id="IPR000711">
    <property type="entry name" value="ATPase_OSCP/dsu"/>
</dbReference>
<comment type="caution">
    <text evidence="10">The sequence shown here is derived from an EMBL/GenBank/DDBJ whole genome shotgun (WGS) entry which is preliminary data.</text>
</comment>
<comment type="similarity">
    <text evidence="2">Belongs to the ATPase delta chain family.</text>
</comment>
<dbReference type="Proteomes" id="UP001415857">
    <property type="component" value="Unassembled WGS sequence"/>
</dbReference>
<evidence type="ECO:0000256" key="4">
    <source>
        <dbReference type="ARBA" id="ARBA00022448"/>
    </source>
</evidence>
<dbReference type="Pfam" id="PF00213">
    <property type="entry name" value="OSCP"/>
    <property type="match status" value="1"/>
</dbReference>
<evidence type="ECO:0000256" key="9">
    <source>
        <dbReference type="SAM" id="MobiDB-lite"/>
    </source>
</evidence>
<evidence type="ECO:0000313" key="10">
    <source>
        <dbReference type="EMBL" id="KAK9279786.1"/>
    </source>
</evidence>
<dbReference type="GO" id="GO:0016020">
    <property type="term" value="C:membrane"/>
    <property type="evidence" value="ECO:0007669"/>
    <property type="project" value="UniProtKB-SubCell"/>
</dbReference>
<dbReference type="InterPro" id="IPR026015">
    <property type="entry name" value="ATP_synth_OSCP/delta_N_sf"/>
</dbReference>
<keyword evidence="11" id="KW-1185">Reference proteome</keyword>
<keyword evidence="4" id="KW-0813">Transport</keyword>
<keyword evidence="6" id="KW-0406">Ion transport</keyword>
<sequence length="297" mass="32787">MWLKSILYSLSLSTTKSNIQSLSTRSQEQVAEIYPLSLATKPKIQRFSPSSEATNLSLSLSLSMDTLSSPVSTFKVPGFHSTSREFHHFKTPSTSNNLPPQPHLATTTKPNSFSPRTTSISRKNSTSSFLSSSETLPLKSSPIVHIKAASGYAAALLDIAQCNNSLQAVEKDVRRFSKLLRNEQLRAVMNDNYMGDKEKGQVVRGVAEKGKFQRHLVALLKMLVDKNKVGMVSEVLEEFERIYDELSGTRVVLVSSAAKVEEDQLFGIAKRVQKLSGAMKVKVRHLIDESLPSFAAV</sequence>
<comment type="subcellular location">
    <subcellularLocation>
        <location evidence="1">Membrane</location>
    </subcellularLocation>
</comment>
<keyword evidence="5" id="KW-0375">Hydrogen ion transport</keyword>
<evidence type="ECO:0000313" key="11">
    <source>
        <dbReference type="Proteomes" id="UP001415857"/>
    </source>
</evidence>
<feature type="region of interest" description="Disordered" evidence="9">
    <location>
        <begin position="89"/>
        <end position="134"/>
    </location>
</feature>
<evidence type="ECO:0000256" key="7">
    <source>
        <dbReference type="ARBA" id="ARBA00023136"/>
    </source>
</evidence>
<reference evidence="10 11" key="1">
    <citation type="journal article" date="2024" name="Plant J.">
        <title>Genome sequences and population genomics reveal climatic adaptation and genomic divergence between two closely related sweetgum species.</title>
        <authorList>
            <person name="Xu W.Q."/>
            <person name="Ren C.Q."/>
            <person name="Zhang X.Y."/>
            <person name="Comes H.P."/>
            <person name="Liu X.H."/>
            <person name="Li Y.G."/>
            <person name="Kettle C.J."/>
            <person name="Jalonen R."/>
            <person name="Gaisberger H."/>
            <person name="Ma Y.Z."/>
            <person name="Qiu Y.X."/>
        </authorList>
    </citation>
    <scope>NUCLEOTIDE SEQUENCE [LARGE SCALE GENOMIC DNA]</scope>
    <source>
        <strain evidence="10">Hangzhou</strain>
    </source>
</reference>
<protein>
    <recommendedName>
        <fullName evidence="12">ATP synthase delta chain, chloroplastic</fullName>
    </recommendedName>
</protein>
<comment type="subunit">
    <text evidence="3">F-type ATPases have 2 components, CF(1) - the catalytic core - and CF(0) - the membrane proton channel. CF(1) has five subunits: alpha(3), beta(3), gamma(1), delta(1), epsilon(1). CF(0) has three main subunits: a, b and c.</text>
</comment>
<evidence type="ECO:0000256" key="2">
    <source>
        <dbReference type="ARBA" id="ARBA00007046"/>
    </source>
</evidence>
<proteinExistence type="inferred from homology"/>
<feature type="compositionally biased region" description="Polar residues" evidence="9">
    <location>
        <begin position="91"/>
        <end position="120"/>
    </location>
</feature>
<dbReference type="PANTHER" id="PTHR11910">
    <property type="entry name" value="ATP SYNTHASE DELTA CHAIN"/>
    <property type="match status" value="1"/>
</dbReference>
<evidence type="ECO:0008006" key="12">
    <source>
        <dbReference type="Google" id="ProtNLM"/>
    </source>
</evidence>
<dbReference type="PRINTS" id="PR00125">
    <property type="entry name" value="ATPASEDELTA"/>
</dbReference>
<keyword evidence="8" id="KW-0066">ATP synthesis</keyword>
<keyword evidence="7" id="KW-0472">Membrane</keyword>
<dbReference type="AlphaFoldDB" id="A0AAP0RKE2"/>
<accession>A0AAP0RKE2</accession>
<feature type="compositionally biased region" description="Low complexity" evidence="9">
    <location>
        <begin position="121"/>
        <end position="133"/>
    </location>
</feature>
<organism evidence="10 11">
    <name type="scientific">Liquidambar formosana</name>
    <name type="common">Formosan gum</name>
    <dbReference type="NCBI Taxonomy" id="63359"/>
    <lineage>
        <taxon>Eukaryota</taxon>
        <taxon>Viridiplantae</taxon>
        <taxon>Streptophyta</taxon>
        <taxon>Embryophyta</taxon>
        <taxon>Tracheophyta</taxon>
        <taxon>Spermatophyta</taxon>
        <taxon>Magnoliopsida</taxon>
        <taxon>eudicotyledons</taxon>
        <taxon>Gunneridae</taxon>
        <taxon>Pentapetalae</taxon>
        <taxon>Saxifragales</taxon>
        <taxon>Altingiaceae</taxon>
        <taxon>Liquidambar</taxon>
    </lineage>
</organism>
<evidence type="ECO:0000256" key="8">
    <source>
        <dbReference type="ARBA" id="ARBA00023310"/>
    </source>
</evidence>
<dbReference type="SUPFAM" id="SSF47928">
    <property type="entry name" value="N-terminal domain of the delta subunit of the F1F0-ATP synthase"/>
    <property type="match status" value="1"/>
</dbReference>
<dbReference type="Gene3D" id="1.10.520.20">
    <property type="entry name" value="N-terminal domain of the delta subunit of the F1F0-ATP synthase"/>
    <property type="match status" value="1"/>
</dbReference>
<gene>
    <name evidence="10" type="ORF">L1049_013468</name>
</gene>
<evidence type="ECO:0000256" key="5">
    <source>
        <dbReference type="ARBA" id="ARBA00022781"/>
    </source>
</evidence>
<dbReference type="GO" id="GO:0046933">
    <property type="term" value="F:proton-transporting ATP synthase activity, rotational mechanism"/>
    <property type="evidence" value="ECO:0007669"/>
    <property type="project" value="InterPro"/>
</dbReference>
<evidence type="ECO:0000256" key="1">
    <source>
        <dbReference type="ARBA" id="ARBA00004370"/>
    </source>
</evidence>
<evidence type="ECO:0000256" key="6">
    <source>
        <dbReference type="ARBA" id="ARBA00023065"/>
    </source>
</evidence>
<dbReference type="NCBIfam" id="TIGR01145">
    <property type="entry name" value="ATP_synt_delta"/>
    <property type="match status" value="1"/>
</dbReference>
<evidence type="ECO:0000256" key="3">
    <source>
        <dbReference type="ARBA" id="ARBA00011648"/>
    </source>
</evidence>